<keyword evidence="5 10" id="KW-0863">Zinc-finger</keyword>
<dbReference type="Proteomes" id="UP000000689">
    <property type="component" value="Chromosome 4"/>
</dbReference>
<evidence type="ECO:0000256" key="6">
    <source>
        <dbReference type="ARBA" id="ARBA00022786"/>
    </source>
</evidence>
<evidence type="ECO:0000256" key="7">
    <source>
        <dbReference type="ARBA" id="ARBA00022833"/>
    </source>
</evidence>
<feature type="domain" description="UBR-type" evidence="12">
    <location>
        <begin position="197"/>
        <end position="270"/>
    </location>
</feature>
<evidence type="ECO:0000256" key="3">
    <source>
        <dbReference type="ARBA" id="ARBA00022679"/>
    </source>
</evidence>
<feature type="region of interest" description="Disordered" evidence="11">
    <location>
        <begin position="2040"/>
        <end position="2077"/>
    </location>
</feature>
<dbReference type="Pfam" id="PF18995">
    <property type="entry name" value="PRT6_C"/>
    <property type="match status" value="1"/>
</dbReference>
<dbReference type="GO" id="GO:0008540">
    <property type="term" value="C:proteasome regulatory particle, base subcomplex"/>
    <property type="evidence" value="ECO:0007669"/>
    <property type="project" value="EnsemblFungi"/>
</dbReference>
<dbReference type="PROSITE" id="PS51157">
    <property type="entry name" value="ZF_UBR"/>
    <property type="match status" value="1"/>
</dbReference>
<dbReference type="EMBL" id="HE580270">
    <property type="protein sequence ID" value="CCD24506.1"/>
    <property type="molecule type" value="Genomic_DNA"/>
</dbReference>
<dbReference type="InterPro" id="IPR044046">
    <property type="entry name" value="E3_ligase_UBR-like_C"/>
</dbReference>
<protein>
    <recommendedName>
        <fullName evidence="10">E3 ubiquitin-protein ligase</fullName>
        <ecNumber evidence="10">2.3.2.27</ecNumber>
    </recommendedName>
</protein>
<dbReference type="FunFam" id="2.10.110.30:FF:000002">
    <property type="entry name" value="Putative e3 ubiquitin-protein ligase ubr3"/>
    <property type="match status" value="1"/>
</dbReference>
<dbReference type="GO" id="GO:0090089">
    <property type="term" value="P:regulation of dipeptide transport"/>
    <property type="evidence" value="ECO:0007669"/>
    <property type="project" value="EnsemblFungi"/>
</dbReference>
<evidence type="ECO:0000313" key="13">
    <source>
        <dbReference type="EMBL" id="CCD24506.1"/>
    </source>
</evidence>
<dbReference type="GO" id="GO:0000209">
    <property type="term" value="P:protein polyubiquitination"/>
    <property type="evidence" value="ECO:0007669"/>
    <property type="project" value="EnsemblFungi"/>
</dbReference>
<dbReference type="HOGENOM" id="CLU_238060_0_0_1"/>
<dbReference type="SMART" id="SM00396">
    <property type="entry name" value="ZnF_UBR1"/>
    <property type="match status" value="1"/>
</dbReference>
<dbReference type="GO" id="GO:0000151">
    <property type="term" value="C:ubiquitin ligase complex"/>
    <property type="evidence" value="ECO:0007669"/>
    <property type="project" value="TreeGrafter"/>
</dbReference>
<dbReference type="STRING" id="1071378.G0W9P5"/>
<dbReference type="GO" id="GO:1990116">
    <property type="term" value="P:ribosome-associated ubiquitin-dependent protein catabolic process"/>
    <property type="evidence" value="ECO:0007669"/>
    <property type="project" value="EnsemblFungi"/>
</dbReference>
<evidence type="ECO:0000256" key="5">
    <source>
        <dbReference type="ARBA" id="ARBA00022771"/>
    </source>
</evidence>
<evidence type="ECO:0000256" key="9">
    <source>
        <dbReference type="PROSITE-ProRule" id="PRU00508"/>
    </source>
</evidence>
<evidence type="ECO:0000256" key="8">
    <source>
        <dbReference type="ARBA" id="ARBA00046341"/>
    </source>
</evidence>
<dbReference type="GO" id="GO:0061630">
    <property type="term" value="F:ubiquitin protein ligase activity"/>
    <property type="evidence" value="ECO:0007669"/>
    <property type="project" value="UniProtKB-UniRule"/>
</dbReference>
<dbReference type="PANTHER" id="PTHR21497">
    <property type="entry name" value="UBIQUITIN LIGASE E3 ALPHA-RELATED"/>
    <property type="match status" value="1"/>
</dbReference>
<accession>G0W9P5</accession>
<feature type="compositionally biased region" description="Gly residues" evidence="11">
    <location>
        <begin position="1972"/>
        <end position="1982"/>
    </location>
</feature>
<feature type="region of interest" description="Disordered" evidence="11">
    <location>
        <begin position="97"/>
        <end position="121"/>
    </location>
</feature>
<gene>
    <name evidence="13" type="primary">NDAI0D01920</name>
    <name evidence="13" type="ordered locus">NDAI_0D01920</name>
</gene>
<dbReference type="eggNOG" id="KOG1140">
    <property type="taxonomic scope" value="Eukaryota"/>
</dbReference>
<reference evidence="13 14" key="1">
    <citation type="journal article" date="2011" name="Proc. Natl. Acad. Sci. U.S.A.">
        <title>Evolutionary erosion of yeast sex chromosomes by mating-type switching accidents.</title>
        <authorList>
            <person name="Gordon J.L."/>
            <person name="Armisen D."/>
            <person name="Proux-Wera E."/>
            <person name="Oheigeartaigh S.S."/>
            <person name="Byrne K.P."/>
            <person name="Wolfe K.H."/>
        </authorList>
    </citation>
    <scope>NUCLEOTIDE SEQUENCE [LARGE SCALE GENOMIC DNA]</scope>
    <source>
        <strain evidence="14">ATCC 10597 / BCRC 20456 / CBS 421 / NBRC 0211 / NRRL Y-12639</strain>
    </source>
</reference>
<dbReference type="PANTHER" id="PTHR21497:SF26">
    <property type="entry name" value="E3 UBIQUITIN-PROTEIN LIGASE UBR1"/>
    <property type="match status" value="1"/>
</dbReference>
<dbReference type="UniPathway" id="UPA00143"/>
<keyword evidence="4 10" id="KW-0479">Metal-binding</keyword>
<evidence type="ECO:0000256" key="11">
    <source>
        <dbReference type="SAM" id="MobiDB-lite"/>
    </source>
</evidence>
<dbReference type="GO" id="GO:0008270">
    <property type="term" value="F:zinc ion binding"/>
    <property type="evidence" value="ECO:0007669"/>
    <property type="project" value="UniProtKB-UniRule"/>
</dbReference>
<comment type="catalytic activity">
    <reaction evidence="1 10">
        <text>S-ubiquitinyl-[E2 ubiquitin-conjugating enzyme]-L-cysteine + [acceptor protein]-L-lysine = [E2 ubiquitin-conjugating enzyme]-L-cysteine + N(6)-ubiquitinyl-[acceptor protein]-L-lysine.</text>
        <dbReference type="EC" id="2.3.2.27"/>
    </reaction>
</comment>
<dbReference type="GO" id="GO:0034620">
    <property type="term" value="P:cellular response to unfolded protein"/>
    <property type="evidence" value="ECO:0007669"/>
    <property type="project" value="EnsemblFungi"/>
</dbReference>
<dbReference type="InterPro" id="IPR055194">
    <property type="entry name" value="UBR1-like_WH"/>
</dbReference>
<dbReference type="OrthoDB" id="26387at2759"/>
<evidence type="ECO:0000256" key="4">
    <source>
        <dbReference type="ARBA" id="ARBA00022723"/>
    </source>
</evidence>
<dbReference type="GO" id="GO:0072671">
    <property type="term" value="P:mitochondria-associated ubiquitin-dependent protein catabolic process"/>
    <property type="evidence" value="ECO:0007669"/>
    <property type="project" value="EnsemblFungi"/>
</dbReference>
<dbReference type="GO" id="GO:1904855">
    <property type="term" value="F:proteasome regulatory particle binding"/>
    <property type="evidence" value="ECO:0007669"/>
    <property type="project" value="EnsemblFungi"/>
</dbReference>
<dbReference type="EC" id="2.3.2.27" evidence="10"/>
<dbReference type="Gene3D" id="2.10.110.30">
    <property type="match status" value="1"/>
</dbReference>
<keyword evidence="6 10" id="KW-0833">Ubl conjugation pathway</keyword>
<dbReference type="GO" id="GO:0036503">
    <property type="term" value="P:ERAD pathway"/>
    <property type="evidence" value="ECO:0007669"/>
    <property type="project" value="EnsemblFungi"/>
</dbReference>
<name>G0W9P5_NAUDC</name>
<proteinExistence type="inferred from homology"/>
<sequence>MSESTENTYDLKRLLQSIHLLPFFQRPRGPTHRVEMDHILKKLVFNILYFSITDNGKYLKDLFQFKIDYLEHQQQGKKGNKKKNKDKNMSLADAISTPSEFEQDAAGNDNDDNGDTEEDNDVRKFELSLPKTMEDIVQDLDHNSDDDEADVFADDYKAPDDYKDRTFPKLTDFYKLSPSILSFATTTSAKNNSHKGRNCGKKFKVGEPLYRCKECGYDDTCVLCINCFNPDEHENHHVYTDICHDFTSGICDCGDAEAWNTTLHCKADQIPNHSDDQMDIDSDSNEDIFRNPELQEKFKHTLSESFDYFIDLFSQNIEPLTTFTKDINLKLRELTQDEKYVARARFMRALAYKNPYIERQHLPTEAEEGEITFSKAIDPKDYAVIIYNDEFHNYSQATMALRQGVPDNIHIDLLTSKVDSEGRAMLKCSDKMSALIEGFFAVQTNGLSATLTSWTEYIHQEVCKYIVMWLNHCLSLPLPNFQNVFRESLGEILCSTYEGASTAVDILPIVQEYFPNKLNENDPYRYVDASLFAPNNKIPLGHHKDLPDSSIDSISSVLNVLTKVESRTYSNTRLQHILYLDNRYWKRLRKDLQNVIIPTLASSIKYKPIFSQQVVEIFNHITRSVAYMDREPQLTALRECVVQLFTCPTNAQMIFRDGNFIDIIWSIIDIFVEFCKVENGTLIWQRVQKSNPSKSYTIAFKQGLYIVETLLSKINDPNIILKPKEFISIVTLCKIFNSAWKIKRKEGEHVLHEDQHFIPYLEYTTTIYSIVQTVEKLLEDSKHSIDQNLLLNAIHLMTTFLGHKSLVYKLVFDSHEIIKFTVSNERVAFMHPVHTLFSFLIEKVPLLESNKIIYQDCTDFLKISDFALRSVVLCSQIDVGFWVRNGMSVLHQASYYKNNPELNSYSRDIHLNQLAFLWETDDMPRVIYNMLDRWELLDWFNGEVEYANTVYRDKISLMIQQFISFNYQVLTERQFFKKFATAEERVLYQIKNAIIYNLYTKPLSYSKLLRLVPDYLIEDTTLFDSALSEVSIFVEPKGLADNGVFKLKESFYSKIDPLKLSNLDNEFESSSVIIKSHLTKNKKDTSGVILQPQIKSAKHLDENAIHLGNFTRTSIFAKIVYKLLQVSLDTEESVYLNELLHLLHGIFKDDELVNGKDSLPKAYISKPICNLLLSISNIKSSIFSEHITKKADYLLETMLKKRPDEISQSLVDCFGETMVNDYKAKKLNQGVNLAESERERKRRMAKKHQAKLMAKFNNQQSKFMKENEANFEKESSTDVDMMAGEKVLEAEDFTCSLCQDDTSLDLFIIPAYHDHTPIFRPGNVFDANEFAKKWDGFHNDDKNLTYIDDKNLENLRTNGLRGSRKVFVSCNHHIHNNCFKRYIQKKRFVNNAFICPLCQTFSNCIIPVYRSSKASTHITLEDLVTKESSASILSTLFDVSASDIFDKVSQLVDQVVQSHDFFDKRFGKSEHRNDCDVGEILMTHWANTISMLEISSRADVNTNATFLKDREQKYQTLKNVLIFILLVFKSFGSPNFTNDFYKNVNNTVWNQNQVFQVIVRNILYPKTTRSVRDSIGEAVLAYANQIMIDYASSSQSFQNIVEAHNTIKESGEDYTIDGPLLDTIKSICPNIAFYDEDNVEKFCNVLYTSLLRNLLPTLRRGILLIKVFHEILRESDDEAFVINGISVETLLEEKSSSLPDYIDNLLKLTTNYESLNDMLTTGRIGFEYDKLDPYLKRIPYEYCGIIKLVNLSKYLNTYVTNTKEIKLREEHHHRDNKNRNNRLDFKICLTCGVKIHLRSDRHEMPRHLSKRCFKSFGIFLIPNTSEVCLFLSHPPSTVFISAPYLNSHGEVGRNAMKRGDLTTLNLKRYEHLNKLWINNEIPGYISRVMGDEFRVSILSNGFLFTFDREGRQGGRFGRAFGDGFDSSEEEEGGSDASDVERPYHGNDDDEDDEDDSGFDESDEDNDGHNHGHGIGGLGRVEAGEGGGIRMNFNGQPLNAEAGDFFRLFETFRNNLAGEGGEGPGAGGAAAMTAPFLQFLGPQFRGTGGNNDGEDGPNFFNLGNNEGESDEESDNDAW</sequence>
<feature type="compositionally biased region" description="Acidic residues" evidence="11">
    <location>
        <begin position="1947"/>
        <end position="1965"/>
    </location>
</feature>
<evidence type="ECO:0000259" key="12">
    <source>
        <dbReference type="PROSITE" id="PS51157"/>
    </source>
</evidence>
<dbReference type="GO" id="GO:0071596">
    <property type="term" value="P:ubiquitin-dependent protein catabolic process via the N-end rule pathway"/>
    <property type="evidence" value="ECO:0007669"/>
    <property type="project" value="UniProtKB-UniRule"/>
</dbReference>
<evidence type="ECO:0000256" key="10">
    <source>
        <dbReference type="RuleBase" id="RU366018"/>
    </source>
</evidence>
<dbReference type="Pfam" id="PF02207">
    <property type="entry name" value="zf-UBR"/>
    <property type="match status" value="1"/>
</dbReference>
<dbReference type="GO" id="GO:0120174">
    <property type="term" value="P:stress-induced homeostatically regulated protein degradation pathway"/>
    <property type="evidence" value="ECO:0007669"/>
    <property type="project" value="EnsemblFungi"/>
</dbReference>
<feature type="compositionally biased region" description="Acidic residues" evidence="11">
    <location>
        <begin position="2066"/>
        <end position="2077"/>
    </location>
</feature>
<feature type="compositionally biased region" description="Acidic residues" evidence="11">
    <location>
        <begin position="109"/>
        <end position="120"/>
    </location>
</feature>
<comment type="function">
    <text evidence="10">Ubiquitin ligase protein which is a component of the N-end rule pathway. Recognizes and binds to proteins bearing specific N-terminal residues that are destabilizing according to the N-end rule, leading to their ubiquitination and subsequent degradation.</text>
</comment>
<dbReference type="RefSeq" id="XP_003669749.1">
    <property type="nucleotide sequence ID" value="XM_003669701.1"/>
</dbReference>
<dbReference type="InterPro" id="IPR003126">
    <property type="entry name" value="Znf_UBR"/>
</dbReference>
<dbReference type="InterPro" id="IPR039164">
    <property type="entry name" value="UBR1-like"/>
</dbReference>
<keyword evidence="14" id="KW-1185">Reference proteome</keyword>
<keyword evidence="7 10" id="KW-0862">Zinc</keyword>
<dbReference type="GO" id="GO:0071629">
    <property type="term" value="P:cytoplasm protein quality control by the ubiquitin-proteasome system"/>
    <property type="evidence" value="ECO:0007669"/>
    <property type="project" value="EnsemblFungi"/>
</dbReference>
<dbReference type="OMA" id="WANTISM"/>
<evidence type="ECO:0000313" key="14">
    <source>
        <dbReference type="Proteomes" id="UP000000689"/>
    </source>
</evidence>
<dbReference type="GO" id="GO:0006513">
    <property type="term" value="P:protein monoubiquitination"/>
    <property type="evidence" value="ECO:0007669"/>
    <property type="project" value="EnsemblFungi"/>
</dbReference>
<dbReference type="Pfam" id="PF22960">
    <property type="entry name" value="WHD_UBR1"/>
    <property type="match status" value="1"/>
</dbReference>
<dbReference type="CDD" id="cd19672">
    <property type="entry name" value="UBR-box_UBR1_like"/>
    <property type="match status" value="1"/>
</dbReference>
<evidence type="ECO:0000256" key="1">
    <source>
        <dbReference type="ARBA" id="ARBA00000900"/>
    </source>
</evidence>
<organism evidence="13 14">
    <name type="scientific">Naumovozyma dairenensis (strain ATCC 10597 / BCRC 20456 / CBS 421 / NBRC 0211 / NRRL Y-12639)</name>
    <name type="common">Saccharomyces dairenensis</name>
    <dbReference type="NCBI Taxonomy" id="1071378"/>
    <lineage>
        <taxon>Eukaryota</taxon>
        <taxon>Fungi</taxon>
        <taxon>Dikarya</taxon>
        <taxon>Ascomycota</taxon>
        <taxon>Saccharomycotina</taxon>
        <taxon>Saccharomycetes</taxon>
        <taxon>Saccharomycetales</taxon>
        <taxon>Saccharomycetaceae</taxon>
        <taxon>Naumovozyma</taxon>
    </lineage>
</organism>
<keyword evidence="3 10" id="KW-0808">Transferase</keyword>
<feature type="region of interest" description="Disordered" evidence="11">
    <location>
        <begin position="1917"/>
        <end position="1982"/>
    </location>
</feature>
<dbReference type="KEGG" id="ndi:NDAI_0D01920"/>
<dbReference type="GO" id="GO:1990303">
    <property type="term" value="C:UBR1-RAD6 ubiquitin ligase complex"/>
    <property type="evidence" value="ECO:0007669"/>
    <property type="project" value="EnsemblFungi"/>
</dbReference>
<dbReference type="GeneID" id="11494877"/>
<dbReference type="GO" id="GO:0005737">
    <property type="term" value="C:cytoplasm"/>
    <property type="evidence" value="ECO:0007669"/>
    <property type="project" value="EnsemblFungi"/>
</dbReference>
<evidence type="ECO:0000256" key="2">
    <source>
        <dbReference type="ARBA" id="ARBA00004906"/>
    </source>
</evidence>
<comment type="similarity">
    <text evidence="8 10">Belongs to the E3 ubiquitin-protein ligase UBR1-like family.</text>
</comment>
<comment type="pathway">
    <text evidence="2 10">Protein modification; protein ubiquitination.</text>
</comment>
<feature type="zinc finger region" description="UBR-type" evidence="9">
    <location>
        <begin position="197"/>
        <end position="270"/>
    </location>
</feature>